<dbReference type="AlphaFoldDB" id="A0A915PN23"/>
<keyword evidence="1" id="KW-0472">Membrane</keyword>
<sequence length="101" mass="11023">MDDGLLPITDNLYLVIGEWMGVCLCAYPFIATPVGVDLRSLGHNKTVGRFTGCLVPRFAGSLVAWLLWWMGRVNRLPAAQSLIIVAIVLLSLAVDIALLTR</sequence>
<keyword evidence="1" id="KW-1133">Transmembrane helix</keyword>
<feature type="transmembrane region" description="Helical" evidence="1">
    <location>
        <begin position="50"/>
        <end position="70"/>
    </location>
</feature>
<proteinExistence type="predicted"/>
<feature type="transmembrane region" description="Helical" evidence="1">
    <location>
        <begin position="12"/>
        <end position="30"/>
    </location>
</feature>
<evidence type="ECO:0000313" key="2">
    <source>
        <dbReference type="Proteomes" id="UP000887581"/>
    </source>
</evidence>
<name>A0A915PN23_9BILA</name>
<evidence type="ECO:0000313" key="3">
    <source>
        <dbReference type="WBParaSite" id="sdigi.contig194.g5936.t1"/>
    </source>
</evidence>
<organism evidence="2 3">
    <name type="scientific">Setaria digitata</name>
    <dbReference type="NCBI Taxonomy" id="48799"/>
    <lineage>
        <taxon>Eukaryota</taxon>
        <taxon>Metazoa</taxon>
        <taxon>Ecdysozoa</taxon>
        <taxon>Nematoda</taxon>
        <taxon>Chromadorea</taxon>
        <taxon>Rhabditida</taxon>
        <taxon>Spirurina</taxon>
        <taxon>Spiruromorpha</taxon>
        <taxon>Filarioidea</taxon>
        <taxon>Setariidae</taxon>
        <taxon>Setaria</taxon>
    </lineage>
</organism>
<evidence type="ECO:0000256" key="1">
    <source>
        <dbReference type="SAM" id="Phobius"/>
    </source>
</evidence>
<feature type="transmembrane region" description="Helical" evidence="1">
    <location>
        <begin position="82"/>
        <end position="100"/>
    </location>
</feature>
<keyword evidence="2" id="KW-1185">Reference proteome</keyword>
<dbReference type="Proteomes" id="UP000887581">
    <property type="component" value="Unplaced"/>
</dbReference>
<accession>A0A915PN23</accession>
<protein>
    <submittedName>
        <fullName evidence="3">Major facilitator superfamily associated domain-containing protein</fullName>
    </submittedName>
</protein>
<dbReference type="WBParaSite" id="sdigi.contig194.g5936.t1">
    <property type="protein sequence ID" value="sdigi.contig194.g5936.t1"/>
    <property type="gene ID" value="sdigi.contig194.g5936"/>
</dbReference>
<reference evidence="3" key="1">
    <citation type="submission" date="2022-11" db="UniProtKB">
        <authorList>
            <consortium name="WormBaseParasite"/>
        </authorList>
    </citation>
    <scope>IDENTIFICATION</scope>
</reference>
<keyword evidence="1" id="KW-0812">Transmembrane</keyword>